<dbReference type="AlphaFoldDB" id="A0A5C7WIL4"/>
<name>A0A5C7WIL4_METME</name>
<accession>A0A5C7WIL4</accession>
<dbReference type="GO" id="GO:0016491">
    <property type="term" value="F:oxidoreductase activity"/>
    <property type="evidence" value="ECO:0007669"/>
    <property type="project" value="InterPro"/>
</dbReference>
<dbReference type="Pfam" id="PF08534">
    <property type="entry name" value="Redoxin"/>
    <property type="match status" value="1"/>
</dbReference>
<dbReference type="PANTHER" id="PTHR42852">
    <property type="entry name" value="THIOL:DISULFIDE INTERCHANGE PROTEIN DSBE"/>
    <property type="match status" value="1"/>
</dbReference>
<evidence type="ECO:0000259" key="1">
    <source>
        <dbReference type="PROSITE" id="PS51352"/>
    </source>
</evidence>
<dbReference type="RefSeq" id="WP_124553504.1">
    <property type="nucleotide sequence ID" value="NZ_CP033953.1"/>
</dbReference>
<evidence type="ECO:0000313" key="2">
    <source>
        <dbReference type="EMBL" id="TXI36899.1"/>
    </source>
</evidence>
<dbReference type="CDD" id="cd02966">
    <property type="entry name" value="TlpA_like_family"/>
    <property type="match status" value="1"/>
</dbReference>
<dbReference type="InterPro" id="IPR036249">
    <property type="entry name" value="Thioredoxin-like_sf"/>
</dbReference>
<sequence>MSILNTKFKKWLVPLIALLLFVGLAVAVMQKPQAPEVTFTTLDGQKISMQALRGKTVLVNFWATDCPGCIKEMPELIDTYQQYKDKNFVVIAVAMPYDPPAQVANYTREKNLPFAVMHDGYGEMVKAFGDVNLTPTSFIFDAQGNRLQKVIGELNFAELRKLLNQKAS</sequence>
<dbReference type="InterPro" id="IPR013740">
    <property type="entry name" value="Redoxin"/>
</dbReference>
<dbReference type="Gene3D" id="3.40.30.10">
    <property type="entry name" value="Glutaredoxin"/>
    <property type="match status" value="1"/>
</dbReference>
<dbReference type="EMBL" id="SSGG01000074">
    <property type="protein sequence ID" value="TXI36899.1"/>
    <property type="molecule type" value="Genomic_DNA"/>
</dbReference>
<dbReference type="STRING" id="1122236.GCA_000378225_02042"/>
<proteinExistence type="predicted"/>
<comment type="caution">
    <text evidence="2">The sequence shown here is derived from an EMBL/GenBank/DDBJ whole genome shotgun (WGS) entry which is preliminary data.</text>
</comment>
<dbReference type="OrthoDB" id="9788279at2"/>
<dbReference type="InterPro" id="IPR050553">
    <property type="entry name" value="Thioredoxin_ResA/DsbE_sf"/>
</dbReference>
<gene>
    <name evidence="2" type="ORF">E6Q51_04570</name>
</gene>
<protein>
    <submittedName>
        <fullName evidence="2">TlpA family protein disulfide reductase</fullName>
    </submittedName>
</protein>
<dbReference type="InterPro" id="IPR013766">
    <property type="entry name" value="Thioredoxin_domain"/>
</dbReference>
<evidence type="ECO:0000313" key="3">
    <source>
        <dbReference type="Proteomes" id="UP000321374"/>
    </source>
</evidence>
<feature type="domain" description="Thioredoxin" evidence="1">
    <location>
        <begin position="28"/>
        <end position="168"/>
    </location>
</feature>
<dbReference type="SUPFAM" id="SSF52833">
    <property type="entry name" value="Thioredoxin-like"/>
    <property type="match status" value="1"/>
</dbReference>
<reference evidence="2 3" key="1">
    <citation type="submission" date="2018-09" db="EMBL/GenBank/DDBJ databases">
        <title>Metagenome Assembled Genomes from an Advanced Water Purification Facility.</title>
        <authorList>
            <person name="Stamps B.W."/>
            <person name="Spear J.R."/>
        </authorList>
    </citation>
    <scope>NUCLEOTIDE SEQUENCE [LARGE SCALE GENOMIC DNA]</scope>
    <source>
        <strain evidence="2">Bin_42_2</strain>
    </source>
</reference>
<dbReference type="PROSITE" id="PS51352">
    <property type="entry name" value="THIOREDOXIN_2"/>
    <property type="match status" value="1"/>
</dbReference>
<dbReference type="Proteomes" id="UP000321374">
    <property type="component" value="Unassembled WGS sequence"/>
</dbReference>
<dbReference type="PANTHER" id="PTHR42852:SF18">
    <property type="entry name" value="CHROMOSOME UNDETERMINED SCAFFOLD_47, WHOLE GENOME SHOTGUN SEQUENCE"/>
    <property type="match status" value="1"/>
</dbReference>
<organism evidence="2 3">
    <name type="scientific">Methylophilus methylotrophus</name>
    <name type="common">Bacterium W3A1</name>
    <dbReference type="NCBI Taxonomy" id="17"/>
    <lineage>
        <taxon>Bacteria</taxon>
        <taxon>Pseudomonadati</taxon>
        <taxon>Pseudomonadota</taxon>
        <taxon>Betaproteobacteria</taxon>
        <taxon>Nitrosomonadales</taxon>
        <taxon>Methylophilaceae</taxon>
        <taxon>Methylophilus</taxon>
    </lineage>
</organism>